<dbReference type="PANTHER" id="PTHR45453">
    <property type="entry name" value="PHOSPHATE REGULON SENSOR PROTEIN PHOR"/>
    <property type="match status" value="1"/>
</dbReference>
<evidence type="ECO:0000256" key="6">
    <source>
        <dbReference type="ARBA" id="ARBA00022777"/>
    </source>
</evidence>
<dbReference type="InterPro" id="IPR036890">
    <property type="entry name" value="HATPase_C_sf"/>
</dbReference>
<proteinExistence type="predicted"/>
<feature type="transmembrane region" description="Helical" evidence="9">
    <location>
        <begin position="6"/>
        <end position="25"/>
    </location>
</feature>
<keyword evidence="9" id="KW-0472">Membrane</keyword>
<feature type="coiled-coil region" evidence="8">
    <location>
        <begin position="55"/>
        <end position="82"/>
    </location>
</feature>
<dbReference type="InterPro" id="IPR004358">
    <property type="entry name" value="Sig_transdc_His_kin-like_C"/>
</dbReference>
<evidence type="ECO:0000313" key="12">
    <source>
        <dbReference type="Proteomes" id="UP000824136"/>
    </source>
</evidence>
<sequence>MEFWLLVVIGILLIIIIILSIKILLVQKAAREIETEFAERLMTDTNTLIDISYQDKTMRKLAERLNIELRKLRKERHRFNRGDLELKEAVTNISHDLRTPLTAISGYLDLLDREEKSDVVNRYIETIKNRIEAMKRLTEELFQYSIVISAEYDLTMESLSINNVLEESILEFYGVLQQQKITPNILITENKIVRKANRIALSRIFSNLMSNAIKYSDGDLEICLTDTGKIIFSNSASDLNDMEVERLFDRFYTVENARKSTGLGLSISRILIGKMNGEISAQYKNGRLSICVQLPEN</sequence>
<dbReference type="InterPro" id="IPR050351">
    <property type="entry name" value="BphY/WalK/GraS-like"/>
</dbReference>
<keyword evidence="6 11" id="KW-0418">Kinase</keyword>
<dbReference type="SUPFAM" id="SSF47384">
    <property type="entry name" value="Homodimeric domain of signal transducing histidine kinase"/>
    <property type="match status" value="1"/>
</dbReference>
<reference evidence="11" key="2">
    <citation type="journal article" date="2021" name="PeerJ">
        <title>Extensive microbial diversity within the chicken gut microbiome revealed by metagenomics and culture.</title>
        <authorList>
            <person name="Gilroy R."/>
            <person name="Ravi A."/>
            <person name="Getino M."/>
            <person name="Pursley I."/>
            <person name="Horton D.L."/>
            <person name="Alikhan N.F."/>
            <person name="Baker D."/>
            <person name="Gharbi K."/>
            <person name="Hall N."/>
            <person name="Watson M."/>
            <person name="Adriaenssens E.M."/>
            <person name="Foster-Nyarko E."/>
            <person name="Jarju S."/>
            <person name="Secka A."/>
            <person name="Antonio M."/>
            <person name="Oren A."/>
            <person name="Chaudhuri R.R."/>
            <person name="La Ragione R."/>
            <person name="Hildebrand F."/>
            <person name="Pallen M.J."/>
        </authorList>
    </citation>
    <scope>NUCLEOTIDE SEQUENCE</scope>
    <source>
        <strain evidence="11">CHK33-4379</strain>
    </source>
</reference>
<dbReference type="GO" id="GO:0000155">
    <property type="term" value="F:phosphorelay sensor kinase activity"/>
    <property type="evidence" value="ECO:0007669"/>
    <property type="project" value="InterPro"/>
</dbReference>
<evidence type="ECO:0000256" key="8">
    <source>
        <dbReference type="SAM" id="Coils"/>
    </source>
</evidence>
<evidence type="ECO:0000256" key="2">
    <source>
        <dbReference type="ARBA" id="ARBA00004370"/>
    </source>
</evidence>
<name>A0A9D1GUQ2_9FIRM</name>
<dbReference type="GO" id="GO:0005886">
    <property type="term" value="C:plasma membrane"/>
    <property type="evidence" value="ECO:0007669"/>
    <property type="project" value="TreeGrafter"/>
</dbReference>
<dbReference type="SUPFAM" id="SSF55874">
    <property type="entry name" value="ATPase domain of HSP90 chaperone/DNA topoisomerase II/histidine kinase"/>
    <property type="match status" value="1"/>
</dbReference>
<organism evidence="11 12">
    <name type="scientific">Candidatus Faeciplasma pullistercoris</name>
    <dbReference type="NCBI Taxonomy" id="2840800"/>
    <lineage>
        <taxon>Bacteria</taxon>
        <taxon>Bacillati</taxon>
        <taxon>Bacillota</taxon>
        <taxon>Clostridia</taxon>
        <taxon>Eubacteriales</taxon>
        <taxon>Oscillospiraceae</taxon>
        <taxon>Oscillospiraceae incertae sedis</taxon>
        <taxon>Candidatus Faeciplasma</taxon>
    </lineage>
</organism>
<dbReference type="Pfam" id="PF00512">
    <property type="entry name" value="HisKA"/>
    <property type="match status" value="1"/>
</dbReference>
<dbReference type="InterPro" id="IPR036097">
    <property type="entry name" value="HisK_dim/P_sf"/>
</dbReference>
<dbReference type="SMART" id="SM00387">
    <property type="entry name" value="HATPase_c"/>
    <property type="match status" value="1"/>
</dbReference>
<evidence type="ECO:0000259" key="10">
    <source>
        <dbReference type="PROSITE" id="PS50109"/>
    </source>
</evidence>
<evidence type="ECO:0000256" key="9">
    <source>
        <dbReference type="SAM" id="Phobius"/>
    </source>
</evidence>
<dbReference type="GO" id="GO:0004721">
    <property type="term" value="F:phosphoprotein phosphatase activity"/>
    <property type="evidence" value="ECO:0007669"/>
    <property type="project" value="TreeGrafter"/>
</dbReference>
<dbReference type="InterPro" id="IPR005467">
    <property type="entry name" value="His_kinase_dom"/>
</dbReference>
<dbReference type="Gene3D" id="1.10.287.130">
    <property type="match status" value="1"/>
</dbReference>
<dbReference type="SMART" id="SM00388">
    <property type="entry name" value="HisKA"/>
    <property type="match status" value="1"/>
</dbReference>
<accession>A0A9D1GUQ2</accession>
<comment type="subcellular location">
    <subcellularLocation>
        <location evidence="2">Membrane</location>
    </subcellularLocation>
</comment>
<dbReference type="PRINTS" id="PR00344">
    <property type="entry name" value="BCTRLSENSOR"/>
</dbReference>
<dbReference type="AlphaFoldDB" id="A0A9D1GUQ2"/>
<dbReference type="InterPro" id="IPR003661">
    <property type="entry name" value="HisK_dim/P_dom"/>
</dbReference>
<keyword evidence="4" id="KW-0597">Phosphoprotein</keyword>
<keyword evidence="9" id="KW-1133">Transmembrane helix</keyword>
<dbReference type="Gene3D" id="3.30.565.10">
    <property type="entry name" value="Histidine kinase-like ATPase, C-terminal domain"/>
    <property type="match status" value="1"/>
</dbReference>
<evidence type="ECO:0000256" key="7">
    <source>
        <dbReference type="ARBA" id="ARBA00023012"/>
    </source>
</evidence>
<dbReference type="CDD" id="cd00082">
    <property type="entry name" value="HisKA"/>
    <property type="match status" value="1"/>
</dbReference>
<comment type="catalytic activity">
    <reaction evidence="1">
        <text>ATP + protein L-histidine = ADP + protein N-phospho-L-histidine.</text>
        <dbReference type="EC" id="2.7.13.3"/>
    </reaction>
</comment>
<keyword evidence="5" id="KW-0808">Transferase</keyword>
<protein>
    <recommendedName>
        <fullName evidence="3">histidine kinase</fullName>
        <ecNumber evidence="3">2.7.13.3</ecNumber>
    </recommendedName>
</protein>
<dbReference type="EMBL" id="DVLL01000021">
    <property type="protein sequence ID" value="HIT59432.1"/>
    <property type="molecule type" value="Genomic_DNA"/>
</dbReference>
<feature type="domain" description="Histidine kinase" evidence="10">
    <location>
        <begin position="92"/>
        <end position="297"/>
    </location>
</feature>
<evidence type="ECO:0000313" key="11">
    <source>
        <dbReference type="EMBL" id="HIT59432.1"/>
    </source>
</evidence>
<dbReference type="InterPro" id="IPR003594">
    <property type="entry name" value="HATPase_dom"/>
</dbReference>
<dbReference type="Proteomes" id="UP000824136">
    <property type="component" value="Unassembled WGS sequence"/>
</dbReference>
<evidence type="ECO:0000256" key="5">
    <source>
        <dbReference type="ARBA" id="ARBA00022679"/>
    </source>
</evidence>
<dbReference type="Pfam" id="PF02518">
    <property type="entry name" value="HATPase_c"/>
    <property type="match status" value="1"/>
</dbReference>
<dbReference type="PROSITE" id="PS50109">
    <property type="entry name" value="HIS_KIN"/>
    <property type="match status" value="1"/>
</dbReference>
<keyword evidence="9" id="KW-0812">Transmembrane</keyword>
<dbReference type="EC" id="2.7.13.3" evidence="3"/>
<gene>
    <name evidence="11" type="ORF">IAC39_06955</name>
</gene>
<dbReference type="PANTHER" id="PTHR45453:SF1">
    <property type="entry name" value="PHOSPHATE REGULON SENSOR PROTEIN PHOR"/>
    <property type="match status" value="1"/>
</dbReference>
<keyword evidence="7" id="KW-0902">Two-component regulatory system</keyword>
<keyword evidence="8" id="KW-0175">Coiled coil</keyword>
<reference evidence="11" key="1">
    <citation type="submission" date="2020-10" db="EMBL/GenBank/DDBJ databases">
        <authorList>
            <person name="Gilroy R."/>
        </authorList>
    </citation>
    <scope>NUCLEOTIDE SEQUENCE</scope>
    <source>
        <strain evidence="11">CHK33-4379</strain>
    </source>
</reference>
<evidence type="ECO:0000256" key="1">
    <source>
        <dbReference type="ARBA" id="ARBA00000085"/>
    </source>
</evidence>
<evidence type="ECO:0000256" key="3">
    <source>
        <dbReference type="ARBA" id="ARBA00012438"/>
    </source>
</evidence>
<comment type="caution">
    <text evidence="11">The sequence shown here is derived from an EMBL/GenBank/DDBJ whole genome shotgun (WGS) entry which is preliminary data.</text>
</comment>
<dbReference type="GO" id="GO:0016036">
    <property type="term" value="P:cellular response to phosphate starvation"/>
    <property type="evidence" value="ECO:0007669"/>
    <property type="project" value="TreeGrafter"/>
</dbReference>
<evidence type="ECO:0000256" key="4">
    <source>
        <dbReference type="ARBA" id="ARBA00022553"/>
    </source>
</evidence>